<evidence type="ECO:0000256" key="10">
    <source>
        <dbReference type="ARBA" id="ARBA00023184"/>
    </source>
</evidence>
<evidence type="ECO:0000256" key="5">
    <source>
        <dbReference type="ARBA" id="ARBA00022692"/>
    </source>
</evidence>
<evidence type="ECO:0000256" key="7">
    <source>
        <dbReference type="ARBA" id="ARBA00022989"/>
    </source>
</evidence>
<evidence type="ECO:0000256" key="11">
    <source>
        <dbReference type="ARBA" id="ARBA00025270"/>
    </source>
</evidence>
<comment type="function">
    <text evidence="11">Plays a role in viral cell-to-cell propagation, by facilitating genome transport to neighboring plant cells through plasmosdesmata. May induce the formation of granular vesicles derived from the Endoplasmic reticulum, which align on actin filaments.</text>
</comment>
<reference evidence="14" key="1">
    <citation type="journal article" date="2015" name="Genome Announc.">
        <title>Complete genome sequence of a hop latent virus infecting hop plants.</title>
        <authorList>
            <person name="Jo Y."/>
            <person name="Choi H."/>
            <person name="Cho W.K."/>
        </authorList>
    </citation>
    <scope>NUCLEOTIDE SEQUENCE</scope>
    <source>
        <strain evidence="14">Taurus</strain>
    </source>
</reference>
<evidence type="ECO:0000256" key="8">
    <source>
        <dbReference type="ARBA" id="ARBA00023031"/>
    </source>
</evidence>
<gene>
    <name evidence="14" type="primary">ORF4</name>
</gene>
<dbReference type="GO" id="GO:0044167">
    <property type="term" value="C:host cell endoplasmic reticulum membrane"/>
    <property type="evidence" value="ECO:0007669"/>
    <property type="project" value="UniProtKB-SubCell"/>
</dbReference>
<keyword evidence="10" id="KW-1038">Host endoplasmic reticulum</keyword>
<evidence type="ECO:0000256" key="4">
    <source>
        <dbReference type="ARBA" id="ARBA00022448"/>
    </source>
</evidence>
<keyword evidence="6" id="KW-1043">Host membrane</keyword>
<accession>A0A0D3QU15</accession>
<dbReference type="Pfam" id="PF02495">
    <property type="entry name" value="TGBp3"/>
    <property type="match status" value="1"/>
</dbReference>
<evidence type="ECO:0000256" key="13">
    <source>
        <dbReference type="ARBA" id="ARBA00033148"/>
    </source>
</evidence>
<dbReference type="InterPro" id="IPR003411">
    <property type="entry name" value="TGBp3"/>
</dbReference>
<keyword evidence="7" id="KW-1133">Transmembrane helix</keyword>
<keyword evidence="8" id="KW-0916">Viral movement protein</keyword>
<comment type="similarity">
    <text evidence="2">Belongs to the Tymovirales TGBp3 protein family.</text>
</comment>
<dbReference type="EMBL" id="KP861891">
    <property type="protein sequence ID" value="AJR19306.1"/>
    <property type="molecule type" value="Genomic_RNA"/>
</dbReference>
<evidence type="ECO:0000256" key="6">
    <source>
        <dbReference type="ARBA" id="ARBA00022870"/>
    </source>
</evidence>
<proteinExistence type="inferred from homology"/>
<name>A0A0D3QU15_9VIRU</name>
<evidence type="ECO:0000256" key="2">
    <source>
        <dbReference type="ARBA" id="ARBA00010355"/>
    </source>
</evidence>
<sequence length="60" mass="6594">MLTYLLACLVSCGLFLWLLNVSNPNQCLVILTGESVRVQGCVINEEFGRAIANLKVLQIV</sequence>
<dbReference type="GO" id="GO:0046740">
    <property type="term" value="P:transport of virus in host, cell to cell"/>
    <property type="evidence" value="ECO:0007669"/>
    <property type="project" value="UniProtKB-KW"/>
</dbReference>
<keyword evidence="4" id="KW-0813">Transport</keyword>
<comment type="subcellular location">
    <subcellularLocation>
        <location evidence="1">Host endoplasmic reticulum membrane</location>
    </subcellularLocation>
</comment>
<evidence type="ECO:0000256" key="12">
    <source>
        <dbReference type="ARBA" id="ARBA00030266"/>
    </source>
</evidence>
<evidence type="ECO:0000256" key="9">
    <source>
        <dbReference type="ARBA" id="ARBA00023136"/>
    </source>
</evidence>
<protein>
    <recommendedName>
        <fullName evidence="3">Movement protein TGBp3</fullName>
    </recommendedName>
    <alternativeName>
        <fullName evidence="12">7 kDa protein</fullName>
    </alternativeName>
    <alternativeName>
        <fullName evidence="13">Triple gene block 3 protein</fullName>
    </alternativeName>
</protein>
<evidence type="ECO:0000313" key="14">
    <source>
        <dbReference type="EMBL" id="AJR19306.1"/>
    </source>
</evidence>
<evidence type="ECO:0000256" key="1">
    <source>
        <dbReference type="ARBA" id="ARBA00004625"/>
    </source>
</evidence>
<evidence type="ECO:0000256" key="3">
    <source>
        <dbReference type="ARBA" id="ARBA00013812"/>
    </source>
</evidence>
<keyword evidence="9" id="KW-0472">Membrane</keyword>
<keyword evidence="5" id="KW-0812">Transmembrane</keyword>
<organism evidence="14">
    <name type="scientific">Hop latent virus</name>
    <dbReference type="NCBI Taxonomy" id="104263"/>
    <lineage>
        <taxon>Viruses</taxon>
        <taxon>Riboviria</taxon>
        <taxon>Orthornavirae</taxon>
        <taxon>Kitrinoviricota</taxon>
        <taxon>Alsuviricetes</taxon>
        <taxon>Tymovirales</taxon>
        <taxon>Betaflexiviridae</taxon>
        <taxon>Quinvirinae</taxon>
        <taxon>Carlavirus</taxon>
        <taxon>Carlavirus latenshumuli</taxon>
    </lineage>
</organism>